<keyword evidence="2 11" id="KW-0678">Repressor</keyword>
<dbReference type="AlphaFoldDB" id="A0A940DE99"/>
<dbReference type="PANTHER" id="PTHR36427">
    <property type="entry name" value="54S RIBOSOMAL PROTEIN L1, MITOCHONDRIAL"/>
    <property type="match status" value="1"/>
</dbReference>
<evidence type="ECO:0000256" key="4">
    <source>
        <dbReference type="ARBA" id="ARBA00022730"/>
    </source>
</evidence>
<dbReference type="InterPro" id="IPR002143">
    <property type="entry name" value="Ribosomal_uL1"/>
</dbReference>
<organism evidence="12 13">
    <name type="scientific">Candidatus Enterousia excrementavium</name>
    <dbReference type="NCBI Taxonomy" id="2840789"/>
    <lineage>
        <taxon>Bacteria</taxon>
        <taxon>Pseudomonadati</taxon>
        <taxon>Pseudomonadota</taxon>
        <taxon>Alphaproteobacteria</taxon>
        <taxon>Candidatus Enterousia</taxon>
    </lineage>
</organism>
<dbReference type="Proteomes" id="UP000721442">
    <property type="component" value="Unassembled WGS sequence"/>
</dbReference>
<dbReference type="EMBL" id="JADINE010000036">
    <property type="protein sequence ID" value="MBO8407407.1"/>
    <property type="molecule type" value="Genomic_DNA"/>
</dbReference>
<evidence type="ECO:0000313" key="12">
    <source>
        <dbReference type="EMBL" id="MBO8407407.1"/>
    </source>
</evidence>
<keyword evidence="5 11" id="KW-0810">Translation regulation</keyword>
<dbReference type="InterPro" id="IPR028364">
    <property type="entry name" value="Ribosomal_uL1/biogenesis"/>
</dbReference>
<comment type="function">
    <text evidence="11">Binds directly to 23S rRNA. The L1 stalk is quite mobile in the ribosome, and is involved in E site tRNA release.</text>
</comment>
<dbReference type="Gene3D" id="3.30.190.20">
    <property type="match status" value="1"/>
</dbReference>
<protein>
    <recommendedName>
        <fullName evidence="9 11">Large ribosomal subunit protein uL1</fullName>
    </recommendedName>
</protein>
<evidence type="ECO:0000256" key="5">
    <source>
        <dbReference type="ARBA" id="ARBA00022845"/>
    </source>
</evidence>
<evidence type="ECO:0000313" key="13">
    <source>
        <dbReference type="Proteomes" id="UP000721442"/>
    </source>
</evidence>
<sequence length="224" mass="23879">MKTTKRQQTWAKLDQNKVYSVADAIEALREYTSKKFDETLELAIRLGVDVTKADQNIRGMVSLPNGTGKTVRVAVFTVNSADEAKKAGADVVGGEDLIEKVAAGEINFDRVIATPDMMPKMSKVARILGPKGLMPNPKLGTVTNNVADAVATAKAGQIEYRAEKNGIIHAGVGKMSFATDKLVENVNALVEQLKKVKPASVKGQYILGAAVATTQGPGVKVDIK</sequence>
<evidence type="ECO:0000256" key="8">
    <source>
        <dbReference type="ARBA" id="ARBA00023274"/>
    </source>
</evidence>
<comment type="caution">
    <text evidence="12">The sequence shown here is derived from an EMBL/GenBank/DDBJ whole genome shotgun (WGS) entry which is preliminary data.</text>
</comment>
<dbReference type="InterPro" id="IPR023674">
    <property type="entry name" value="Ribosomal_uL1-like"/>
</dbReference>
<dbReference type="GO" id="GO:0003735">
    <property type="term" value="F:structural constituent of ribosome"/>
    <property type="evidence" value="ECO:0007669"/>
    <property type="project" value="InterPro"/>
</dbReference>
<name>A0A940DE99_9PROT</name>
<accession>A0A940DE99</accession>
<evidence type="ECO:0000256" key="3">
    <source>
        <dbReference type="ARBA" id="ARBA00022555"/>
    </source>
</evidence>
<evidence type="ECO:0000256" key="10">
    <source>
        <dbReference type="ARBA" id="ARBA00059110"/>
    </source>
</evidence>
<keyword evidence="4 11" id="KW-0699">rRNA-binding</keyword>
<comment type="subunit">
    <text evidence="11">Part of the 50S ribosomal subunit.</text>
</comment>
<proteinExistence type="inferred from homology"/>
<evidence type="ECO:0000256" key="1">
    <source>
        <dbReference type="ARBA" id="ARBA00010531"/>
    </source>
</evidence>
<reference evidence="12" key="1">
    <citation type="submission" date="2020-10" db="EMBL/GenBank/DDBJ databases">
        <authorList>
            <person name="Gilroy R."/>
        </authorList>
    </citation>
    <scope>NUCLEOTIDE SEQUENCE</scope>
    <source>
        <strain evidence="12">B1-16210</strain>
    </source>
</reference>
<dbReference type="GO" id="GO:0006417">
    <property type="term" value="P:regulation of translation"/>
    <property type="evidence" value="ECO:0007669"/>
    <property type="project" value="UniProtKB-KW"/>
</dbReference>
<dbReference type="InterPro" id="IPR005878">
    <property type="entry name" value="Ribosom_uL1_bac-type"/>
</dbReference>
<dbReference type="FunFam" id="3.40.50.790:FF:000001">
    <property type="entry name" value="50S ribosomal protein L1"/>
    <property type="match status" value="1"/>
</dbReference>
<dbReference type="HAMAP" id="MF_01318_B">
    <property type="entry name" value="Ribosomal_uL1_B"/>
    <property type="match status" value="1"/>
</dbReference>
<comment type="similarity">
    <text evidence="1 11">Belongs to the universal ribosomal protein uL1 family.</text>
</comment>
<keyword evidence="8 11" id="KW-0687">Ribonucleoprotein</keyword>
<evidence type="ECO:0000256" key="6">
    <source>
        <dbReference type="ARBA" id="ARBA00022884"/>
    </source>
</evidence>
<reference evidence="12" key="2">
    <citation type="journal article" date="2021" name="PeerJ">
        <title>Extensive microbial diversity within the chicken gut microbiome revealed by metagenomics and culture.</title>
        <authorList>
            <person name="Gilroy R."/>
            <person name="Ravi A."/>
            <person name="Getino M."/>
            <person name="Pursley I."/>
            <person name="Horton D.L."/>
            <person name="Alikhan N.F."/>
            <person name="Baker D."/>
            <person name="Gharbi K."/>
            <person name="Hall N."/>
            <person name="Watson M."/>
            <person name="Adriaenssens E.M."/>
            <person name="Foster-Nyarko E."/>
            <person name="Jarju S."/>
            <person name="Secka A."/>
            <person name="Antonio M."/>
            <person name="Oren A."/>
            <person name="Chaudhuri R.R."/>
            <person name="La Ragione R."/>
            <person name="Hildebrand F."/>
            <person name="Pallen M.J."/>
        </authorList>
    </citation>
    <scope>NUCLEOTIDE SEQUENCE</scope>
    <source>
        <strain evidence="12">B1-16210</strain>
    </source>
</reference>
<dbReference type="PANTHER" id="PTHR36427:SF3">
    <property type="entry name" value="LARGE RIBOSOMAL SUBUNIT PROTEIN UL1M"/>
    <property type="match status" value="1"/>
</dbReference>
<dbReference type="GO" id="GO:0006412">
    <property type="term" value="P:translation"/>
    <property type="evidence" value="ECO:0007669"/>
    <property type="project" value="UniProtKB-UniRule"/>
</dbReference>
<dbReference type="PIRSF" id="PIRSF002155">
    <property type="entry name" value="Ribosomal_L1"/>
    <property type="match status" value="1"/>
</dbReference>
<dbReference type="SUPFAM" id="SSF56808">
    <property type="entry name" value="Ribosomal protein L1"/>
    <property type="match status" value="1"/>
</dbReference>
<dbReference type="NCBIfam" id="TIGR01169">
    <property type="entry name" value="rplA_bact"/>
    <property type="match status" value="1"/>
</dbReference>
<dbReference type="GO" id="GO:0019843">
    <property type="term" value="F:rRNA binding"/>
    <property type="evidence" value="ECO:0007669"/>
    <property type="project" value="UniProtKB-UniRule"/>
</dbReference>
<gene>
    <name evidence="11 12" type="primary">rplA</name>
    <name evidence="12" type="ORF">IAC77_03015</name>
</gene>
<evidence type="ECO:0000256" key="7">
    <source>
        <dbReference type="ARBA" id="ARBA00022980"/>
    </source>
</evidence>
<dbReference type="GO" id="GO:0022625">
    <property type="term" value="C:cytosolic large ribosomal subunit"/>
    <property type="evidence" value="ECO:0007669"/>
    <property type="project" value="TreeGrafter"/>
</dbReference>
<keyword evidence="3 11" id="KW-0820">tRNA-binding</keyword>
<comment type="function">
    <text evidence="10 11">Protein L1 is also a translational repressor protein, it controls the translation of the L11 operon by binding to its mRNA.</text>
</comment>
<dbReference type="Pfam" id="PF00687">
    <property type="entry name" value="Ribosomal_L1"/>
    <property type="match status" value="1"/>
</dbReference>
<evidence type="ECO:0000256" key="9">
    <source>
        <dbReference type="ARBA" id="ARBA00035241"/>
    </source>
</evidence>
<evidence type="ECO:0000256" key="2">
    <source>
        <dbReference type="ARBA" id="ARBA00022491"/>
    </source>
</evidence>
<dbReference type="Gene3D" id="3.40.50.790">
    <property type="match status" value="1"/>
</dbReference>
<dbReference type="CDD" id="cd00403">
    <property type="entry name" value="Ribosomal_L1"/>
    <property type="match status" value="1"/>
</dbReference>
<keyword evidence="7 11" id="KW-0689">Ribosomal protein</keyword>
<keyword evidence="6 11" id="KW-0694">RNA-binding</keyword>
<dbReference type="GO" id="GO:0000049">
    <property type="term" value="F:tRNA binding"/>
    <property type="evidence" value="ECO:0007669"/>
    <property type="project" value="UniProtKB-KW"/>
</dbReference>
<evidence type="ECO:0000256" key="11">
    <source>
        <dbReference type="HAMAP-Rule" id="MF_01318"/>
    </source>
</evidence>
<dbReference type="InterPro" id="IPR016095">
    <property type="entry name" value="Ribosomal_uL1_3-a/b-sand"/>
</dbReference>